<evidence type="ECO:0000313" key="3">
    <source>
        <dbReference type="EMBL" id="KAA9026862.1"/>
    </source>
</evidence>
<evidence type="ECO:0000313" key="2">
    <source>
        <dbReference type="EMBL" id="KAA9013784.1"/>
    </source>
</evidence>
<evidence type="ECO:0000313" key="5">
    <source>
        <dbReference type="Proteomes" id="UP000326364"/>
    </source>
</evidence>
<sequence>MTVALFDLNPALDIAALSNRFARDGRVQVRNILTPQTAQAVRRILQQETTWGLACQVGTEPPLMLRRHQVAAIEPAKRQALGLSIQRAAAAGDYAVQFSQYPILTAYLEKWAPDSPHDFLLEYINADPFINLVRAITGIASLTKADAQATLFGPGDFLSVHNDSHREERWRVAYVLNFSDPGWKPDWGGYLNFLNDDGDIIEGWLPRFNSLNLLRVPQPHQVSYVPPFAPVGRVAITGWFRD</sequence>
<dbReference type="PANTHER" id="PTHR12117">
    <property type="entry name" value="HISTONE ACETYLTRANSFERASE COMPLEX"/>
    <property type="match status" value="1"/>
</dbReference>
<dbReference type="GO" id="GO:0031543">
    <property type="term" value="F:peptidyl-proline dioxygenase activity"/>
    <property type="evidence" value="ECO:0007669"/>
    <property type="project" value="TreeGrafter"/>
</dbReference>
<dbReference type="EMBL" id="VYQA01000015">
    <property type="protein sequence ID" value="KAA9026862.1"/>
    <property type="molecule type" value="Genomic_DNA"/>
</dbReference>
<dbReference type="Pfam" id="PF13661">
    <property type="entry name" value="2OG-FeII_Oxy_4"/>
    <property type="match status" value="1"/>
</dbReference>
<dbReference type="GO" id="GO:0006449">
    <property type="term" value="P:regulation of translational termination"/>
    <property type="evidence" value="ECO:0007669"/>
    <property type="project" value="TreeGrafter"/>
</dbReference>
<dbReference type="EMBL" id="VYQB01000015">
    <property type="protein sequence ID" value="KAA9013784.1"/>
    <property type="molecule type" value="Genomic_DNA"/>
</dbReference>
<reference evidence="4 5" key="1">
    <citation type="submission" date="2019-09" db="EMBL/GenBank/DDBJ databases">
        <authorList>
            <person name="Feng G."/>
        </authorList>
    </citation>
    <scope>NUCLEOTIDE SEQUENCE [LARGE SCALE GENOMIC DNA]</scope>
    <source>
        <strain evidence="3 4">KACC 19283</strain>
        <strain evidence="2 5">KACC 19284</strain>
    </source>
</reference>
<proteinExistence type="predicted"/>
<dbReference type="InterPro" id="IPR039558">
    <property type="entry name" value="TPA1/OFD1_N"/>
</dbReference>
<protein>
    <recommendedName>
        <fullName evidence="1">Prolyl 3,4-dihydroxylase TPA1/OFD1 N-terminal domain-containing protein</fullName>
    </recommendedName>
</protein>
<dbReference type="Proteomes" id="UP000325933">
    <property type="component" value="Unassembled WGS sequence"/>
</dbReference>
<dbReference type="InterPro" id="IPR051842">
    <property type="entry name" value="uS12_prolyl_hydroxylase"/>
</dbReference>
<dbReference type="Proteomes" id="UP000326364">
    <property type="component" value="Unassembled WGS sequence"/>
</dbReference>
<evidence type="ECO:0000313" key="4">
    <source>
        <dbReference type="Proteomes" id="UP000325933"/>
    </source>
</evidence>
<dbReference type="RefSeq" id="WP_150426636.1">
    <property type="nucleotide sequence ID" value="NZ_VYQA01000015.1"/>
</dbReference>
<dbReference type="AlphaFoldDB" id="A0A5J5HVP0"/>
<dbReference type="GO" id="GO:0005737">
    <property type="term" value="C:cytoplasm"/>
    <property type="evidence" value="ECO:0007669"/>
    <property type="project" value="TreeGrafter"/>
</dbReference>
<dbReference type="Gene3D" id="2.60.120.620">
    <property type="entry name" value="q2cbj1_9rhob like domain"/>
    <property type="match status" value="1"/>
</dbReference>
<comment type="caution">
    <text evidence="3">The sequence shown here is derived from an EMBL/GenBank/DDBJ whole genome shotgun (WGS) entry which is preliminary data.</text>
</comment>
<accession>A0A5J5HVP0</accession>
<organism evidence="3 4">
    <name type="scientific">Sphingobium limneticum</name>
    <dbReference type="NCBI Taxonomy" id="1007511"/>
    <lineage>
        <taxon>Bacteria</taxon>
        <taxon>Pseudomonadati</taxon>
        <taxon>Pseudomonadota</taxon>
        <taxon>Alphaproteobacteria</taxon>
        <taxon>Sphingomonadales</taxon>
        <taxon>Sphingomonadaceae</taxon>
        <taxon>Sphingobium</taxon>
    </lineage>
</organism>
<gene>
    <name evidence="3" type="ORF">F4U95_18250</name>
    <name evidence="2" type="ORF">F4U96_18125</name>
</gene>
<keyword evidence="5" id="KW-1185">Reference proteome</keyword>
<dbReference type="PANTHER" id="PTHR12117:SF0">
    <property type="entry name" value="PROLYL 3-HYDROXYLASE OGFOD1"/>
    <property type="match status" value="1"/>
</dbReference>
<name>A0A5J5HVP0_9SPHN</name>
<evidence type="ECO:0000259" key="1">
    <source>
        <dbReference type="Pfam" id="PF13661"/>
    </source>
</evidence>
<feature type="domain" description="Prolyl 3,4-dihydroxylase TPA1/OFD1 N-terminal" evidence="1">
    <location>
        <begin position="148"/>
        <end position="241"/>
    </location>
</feature>